<keyword evidence="3 6" id="KW-0812">Transmembrane</keyword>
<dbReference type="Gene3D" id="1.20.1720.10">
    <property type="entry name" value="Multidrug resistance protein D"/>
    <property type="match status" value="1"/>
</dbReference>
<gene>
    <name evidence="8" type="ORF">Aco04nite_32290</name>
</gene>
<feature type="transmembrane region" description="Helical" evidence="6">
    <location>
        <begin position="47"/>
        <end position="64"/>
    </location>
</feature>
<name>A0A919SIW3_9ACTN</name>
<feature type="transmembrane region" description="Helical" evidence="6">
    <location>
        <begin position="100"/>
        <end position="122"/>
    </location>
</feature>
<feature type="transmembrane region" description="Helical" evidence="6">
    <location>
        <begin position="168"/>
        <end position="187"/>
    </location>
</feature>
<dbReference type="InterPro" id="IPR011701">
    <property type="entry name" value="MFS"/>
</dbReference>
<evidence type="ECO:0000256" key="2">
    <source>
        <dbReference type="ARBA" id="ARBA00022448"/>
    </source>
</evidence>
<evidence type="ECO:0000256" key="1">
    <source>
        <dbReference type="ARBA" id="ARBA00004651"/>
    </source>
</evidence>
<evidence type="ECO:0000256" key="5">
    <source>
        <dbReference type="ARBA" id="ARBA00023136"/>
    </source>
</evidence>
<dbReference type="PANTHER" id="PTHR42718:SF9">
    <property type="entry name" value="MAJOR FACILITATOR SUPERFAMILY MULTIDRUG TRANSPORTER MFSC"/>
    <property type="match status" value="1"/>
</dbReference>
<reference evidence="8" key="1">
    <citation type="submission" date="2021-03" db="EMBL/GenBank/DDBJ databases">
        <title>Whole genome shotgun sequence of Actinoplanes consettensis NBRC 14913.</title>
        <authorList>
            <person name="Komaki H."/>
            <person name="Tamura T."/>
        </authorList>
    </citation>
    <scope>NUCLEOTIDE SEQUENCE</scope>
    <source>
        <strain evidence="8">NBRC 14913</strain>
    </source>
</reference>
<dbReference type="Gene3D" id="1.20.1250.20">
    <property type="entry name" value="MFS general substrate transporter like domains"/>
    <property type="match status" value="1"/>
</dbReference>
<dbReference type="PROSITE" id="PS50850">
    <property type="entry name" value="MFS"/>
    <property type="match status" value="1"/>
</dbReference>
<dbReference type="InterPro" id="IPR020846">
    <property type="entry name" value="MFS_dom"/>
</dbReference>
<dbReference type="GO" id="GO:0005886">
    <property type="term" value="C:plasma membrane"/>
    <property type="evidence" value="ECO:0007669"/>
    <property type="project" value="UniProtKB-SubCell"/>
</dbReference>
<evidence type="ECO:0000256" key="6">
    <source>
        <dbReference type="SAM" id="Phobius"/>
    </source>
</evidence>
<feature type="transmembrane region" description="Helical" evidence="6">
    <location>
        <begin position="330"/>
        <end position="349"/>
    </location>
</feature>
<proteinExistence type="predicted"/>
<accession>A0A919SIW3</accession>
<dbReference type="EMBL" id="BOQP01000016">
    <property type="protein sequence ID" value="GIM72856.1"/>
    <property type="molecule type" value="Genomic_DNA"/>
</dbReference>
<keyword evidence="2" id="KW-0813">Transport</keyword>
<feature type="transmembrane region" description="Helical" evidence="6">
    <location>
        <begin position="207"/>
        <end position="225"/>
    </location>
</feature>
<feature type="transmembrane region" description="Helical" evidence="6">
    <location>
        <begin position="143"/>
        <end position="162"/>
    </location>
</feature>
<protein>
    <submittedName>
        <fullName evidence="8">MFS transporter</fullName>
    </submittedName>
</protein>
<dbReference type="SUPFAM" id="SSF103473">
    <property type="entry name" value="MFS general substrate transporter"/>
    <property type="match status" value="1"/>
</dbReference>
<dbReference type="AlphaFoldDB" id="A0A919SIW3"/>
<keyword evidence="5 6" id="KW-0472">Membrane</keyword>
<feature type="domain" description="Major facilitator superfamily (MFS) profile" evidence="7">
    <location>
        <begin position="10"/>
        <end position="447"/>
    </location>
</feature>
<dbReference type="Proteomes" id="UP000680865">
    <property type="component" value="Unassembled WGS sequence"/>
</dbReference>
<dbReference type="GO" id="GO:0022857">
    <property type="term" value="F:transmembrane transporter activity"/>
    <property type="evidence" value="ECO:0007669"/>
    <property type="project" value="InterPro"/>
</dbReference>
<sequence length="454" mass="47080">MKGMSFGWRFLTPVLLGPMLNPLNTSMIAVALVPIGCDLHIPTATTIWLVAGLYLASAVAQPTLGRMADLIGARRVYLTGLTVTLLAGLIPTLWHSFPGVLAARLLIGIGTSASYPAALSLIRDHAADFGIPAPPGVLSALSISAQGMTALGPVLGGVLIAVSGWPSIFLVNVPLAAITLVTTLLWVPADAGPHHRTAGSLRTGLDAVGILLFATTVTALLFFLLHGSRATLWLLPVAAAGGVMLVLWERHRAEPFLDVRALVANPALTRTYARQFLTYLSAYTMMYGFSQWVQTAGGFSGSQAGYLQLPTAVLAALTGLVVARTTRLRAPLVASGLVPFAGALLILAVHSSSPVWLLVIVTGLFGIPQGLASVGNQAALFRQAPEGQLGVASGLSRTAVYLGAIVSSAFIGLAFPATPTDGGLHLLAPLILVVSALTAILALRDRTLRTPAAV</sequence>
<feature type="transmembrane region" description="Helical" evidence="6">
    <location>
        <begin position="305"/>
        <end position="323"/>
    </location>
</feature>
<evidence type="ECO:0000313" key="9">
    <source>
        <dbReference type="Proteomes" id="UP000680865"/>
    </source>
</evidence>
<feature type="transmembrane region" description="Helical" evidence="6">
    <location>
        <begin position="355"/>
        <end position="378"/>
    </location>
</feature>
<evidence type="ECO:0000256" key="3">
    <source>
        <dbReference type="ARBA" id="ARBA00022692"/>
    </source>
</evidence>
<feature type="transmembrane region" description="Helical" evidence="6">
    <location>
        <begin position="231"/>
        <end position="248"/>
    </location>
</feature>
<feature type="transmembrane region" description="Helical" evidence="6">
    <location>
        <begin position="423"/>
        <end position="443"/>
    </location>
</feature>
<feature type="transmembrane region" description="Helical" evidence="6">
    <location>
        <begin position="76"/>
        <end position="94"/>
    </location>
</feature>
<dbReference type="PANTHER" id="PTHR42718">
    <property type="entry name" value="MAJOR FACILITATOR SUPERFAMILY MULTIDRUG TRANSPORTER MFSC"/>
    <property type="match status" value="1"/>
</dbReference>
<evidence type="ECO:0000259" key="7">
    <source>
        <dbReference type="PROSITE" id="PS50850"/>
    </source>
</evidence>
<feature type="transmembrane region" description="Helical" evidence="6">
    <location>
        <begin position="399"/>
        <end position="417"/>
    </location>
</feature>
<comment type="caution">
    <text evidence="8">The sequence shown here is derived from an EMBL/GenBank/DDBJ whole genome shotgun (WGS) entry which is preliminary data.</text>
</comment>
<dbReference type="Pfam" id="PF07690">
    <property type="entry name" value="MFS_1"/>
    <property type="match status" value="1"/>
</dbReference>
<comment type="subcellular location">
    <subcellularLocation>
        <location evidence="1">Cell membrane</location>
        <topology evidence="1">Multi-pass membrane protein</topology>
    </subcellularLocation>
</comment>
<organism evidence="8 9">
    <name type="scientific">Winogradskya consettensis</name>
    <dbReference type="NCBI Taxonomy" id="113560"/>
    <lineage>
        <taxon>Bacteria</taxon>
        <taxon>Bacillati</taxon>
        <taxon>Actinomycetota</taxon>
        <taxon>Actinomycetes</taxon>
        <taxon>Micromonosporales</taxon>
        <taxon>Micromonosporaceae</taxon>
        <taxon>Winogradskya</taxon>
    </lineage>
</organism>
<dbReference type="InterPro" id="IPR036259">
    <property type="entry name" value="MFS_trans_sf"/>
</dbReference>
<evidence type="ECO:0000313" key="8">
    <source>
        <dbReference type="EMBL" id="GIM72856.1"/>
    </source>
</evidence>
<evidence type="ECO:0000256" key="4">
    <source>
        <dbReference type="ARBA" id="ARBA00022989"/>
    </source>
</evidence>
<keyword evidence="9" id="KW-1185">Reference proteome</keyword>
<keyword evidence="4 6" id="KW-1133">Transmembrane helix</keyword>